<dbReference type="EMBL" id="UZAG01015876">
    <property type="protein sequence ID" value="VDO23964.1"/>
    <property type="molecule type" value="Genomic_DNA"/>
</dbReference>
<accession>A0A0R3QND2</accession>
<reference evidence="3" key="1">
    <citation type="submission" date="2017-02" db="UniProtKB">
        <authorList>
            <consortium name="WormBaseParasite"/>
        </authorList>
    </citation>
    <scope>IDENTIFICATION</scope>
</reference>
<evidence type="ECO:0000313" key="1">
    <source>
        <dbReference type="EMBL" id="VDO23964.1"/>
    </source>
</evidence>
<organism evidence="3">
    <name type="scientific">Brugia timori</name>
    <dbReference type="NCBI Taxonomy" id="42155"/>
    <lineage>
        <taxon>Eukaryota</taxon>
        <taxon>Metazoa</taxon>
        <taxon>Ecdysozoa</taxon>
        <taxon>Nematoda</taxon>
        <taxon>Chromadorea</taxon>
        <taxon>Rhabditida</taxon>
        <taxon>Spirurina</taxon>
        <taxon>Spiruromorpha</taxon>
        <taxon>Filarioidea</taxon>
        <taxon>Onchocercidae</taxon>
        <taxon>Brugia</taxon>
    </lineage>
</organism>
<protein>
    <submittedName>
        <fullName evidence="3">NR LBD domain-containing protein</fullName>
    </submittedName>
</protein>
<keyword evidence="2" id="KW-1185">Reference proteome</keyword>
<name>A0A0R3QND2_9BILA</name>
<evidence type="ECO:0000313" key="3">
    <source>
        <dbReference type="WBParaSite" id="BTMF_0000921701-mRNA-1"/>
    </source>
</evidence>
<gene>
    <name evidence="1" type="ORF">BTMF_LOCUS7268</name>
</gene>
<dbReference type="AlphaFoldDB" id="A0A0R3QND2"/>
<dbReference type="STRING" id="42155.A0A0R3QND2"/>
<evidence type="ECO:0000313" key="2">
    <source>
        <dbReference type="Proteomes" id="UP000280834"/>
    </source>
</evidence>
<proteinExistence type="predicted"/>
<dbReference type="Proteomes" id="UP000280834">
    <property type="component" value="Unassembled WGS sequence"/>
</dbReference>
<reference evidence="1 2" key="2">
    <citation type="submission" date="2018-11" db="EMBL/GenBank/DDBJ databases">
        <authorList>
            <consortium name="Pathogen Informatics"/>
        </authorList>
    </citation>
    <scope>NUCLEOTIDE SEQUENCE [LARGE SCALE GENOMIC DNA]</scope>
</reference>
<sequence length="168" mass="19310">MGHKSSRQKCESEFMLLLLYDITIAKGQNITTNINAYVNLLVVKERSRKLISSFDQIEILSKMHSRMSRLRRSLSRGSLFNGLSKSQLSLVDLPTLHQQSVLIGKFSSIINPRIERKPSLGYTTLVISSWSIPASNIKPEFNRQKMENFFMLLSKLVWNSEEIFLKSD</sequence>
<dbReference type="WBParaSite" id="BTMF_0000921701-mRNA-1">
    <property type="protein sequence ID" value="BTMF_0000921701-mRNA-1"/>
    <property type="gene ID" value="BTMF_0000921701"/>
</dbReference>